<keyword evidence="4" id="KW-1185">Reference proteome</keyword>
<dbReference type="OrthoDB" id="5552562at2759"/>
<protein>
    <recommendedName>
        <fullName evidence="2">Ty3 transposon capsid-like protein domain-containing protein</fullName>
    </recommendedName>
</protein>
<dbReference type="Pfam" id="PF19259">
    <property type="entry name" value="Ty3_capsid"/>
    <property type="match status" value="1"/>
</dbReference>
<dbReference type="Proteomes" id="UP000297245">
    <property type="component" value="Unassembled WGS sequence"/>
</dbReference>
<evidence type="ECO:0000313" key="4">
    <source>
        <dbReference type="Proteomes" id="UP000297245"/>
    </source>
</evidence>
<sequence length="226" mass="25034">MSQSSNSHSQPPTSSPILRNLFGNTFRNTNPHRSCYELKFYSALLTSTKLIFFVLRSPVPNSSSGIFSPHASDLLTFPPAIPVTPPTNQFPIPTPPPAPEPPEEFSDPFLQTFSRFATTVEKLGSDKSLIKEPEIFDGNNPHKLRSFLVTIQLNINSHPDAFPSDAKKIAFILSYLSGPALDWFEPEILDPDPENPVMNSPVRHPATVPEATSPNRDNLFPIPKCD</sequence>
<dbReference type="EMBL" id="ML179989">
    <property type="protein sequence ID" value="THU79698.1"/>
    <property type="molecule type" value="Genomic_DNA"/>
</dbReference>
<dbReference type="AlphaFoldDB" id="A0A4S8KW03"/>
<accession>A0A4S8KW03</accession>
<feature type="domain" description="Ty3 transposon capsid-like protein" evidence="2">
    <location>
        <begin position="130"/>
        <end position="185"/>
    </location>
</feature>
<evidence type="ECO:0000313" key="3">
    <source>
        <dbReference type="EMBL" id="THU79698.1"/>
    </source>
</evidence>
<evidence type="ECO:0000256" key="1">
    <source>
        <dbReference type="SAM" id="MobiDB-lite"/>
    </source>
</evidence>
<feature type="region of interest" description="Disordered" evidence="1">
    <location>
        <begin position="201"/>
        <end position="226"/>
    </location>
</feature>
<reference evidence="3 4" key="1">
    <citation type="journal article" date="2019" name="Nat. Ecol. Evol.">
        <title>Megaphylogeny resolves global patterns of mushroom evolution.</title>
        <authorList>
            <person name="Varga T."/>
            <person name="Krizsan K."/>
            <person name="Foldi C."/>
            <person name="Dima B."/>
            <person name="Sanchez-Garcia M."/>
            <person name="Sanchez-Ramirez S."/>
            <person name="Szollosi G.J."/>
            <person name="Szarkandi J.G."/>
            <person name="Papp V."/>
            <person name="Albert L."/>
            <person name="Andreopoulos W."/>
            <person name="Angelini C."/>
            <person name="Antonin V."/>
            <person name="Barry K.W."/>
            <person name="Bougher N.L."/>
            <person name="Buchanan P."/>
            <person name="Buyck B."/>
            <person name="Bense V."/>
            <person name="Catcheside P."/>
            <person name="Chovatia M."/>
            <person name="Cooper J."/>
            <person name="Damon W."/>
            <person name="Desjardin D."/>
            <person name="Finy P."/>
            <person name="Geml J."/>
            <person name="Haridas S."/>
            <person name="Hughes K."/>
            <person name="Justo A."/>
            <person name="Karasinski D."/>
            <person name="Kautmanova I."/>
            <person name="Kiss B."/>
            <person name="Kocsube S."/>
            <person name="Kotiranta H."/>
            <person name="LaButti K.M."/>
            <person name="Lechner B.E."/>
            <person name="Liimatainen K."/>
            <person name="Lipzen A."/>
            <person name="Lukacs Z."/>
            <person name="Mihaltcheva S."/>
            <person name="Morgado L.N."/>
            <person name="Niskanen T."/>
            <person name="Noordeloos M.E."/>
            <person name="Ohm R.A."/>
            <person name="Ortiz-Santana B."/>
            <person name="Ovrebo C."/>
            <person name="Racz N."/>
            <person name="Riley R."/>
            <person name="Savchenko A."/>
            <person name="Shiryaev A."/>
            <person name="Soop K."/>
            <person name="Spirin V."/>
            <person name="Szebenyi C."/>
            <person name="Tomsovsky M."/>
            <person name="Tulloss R.E."/>
            <person name="Uehling J."/>
            <person name="Grigoriev I.V."/>
            <person name="Vagvolgyi C."/>
            <person name="Papp T."/>
            <person name="Martin F.M."/>
            <person name="Miettinen O."/>
            <person name="Hibbett D.S."/>
            <person name="Nagy L.G."/>
        </authorList>
    </citation>
    <scope>NUCLEOTIDE SEQUENCE [LARGE SCALE GENOMIC DNA]</scope>
    <source>
        <strain evidence="3 4">CBS 962.96</strain>
    </source>
</reference>
<gene>
    <name evidence="3" type="ORF">K435DRAFT_875178</name>
</gene>
<name>A0A4S8KW03_DENBC</name>
<organism evidence="3 4">
    <name type="scientific">Dendrothele bispora (strain CBS 962.96)</name>
    <dbReference type="NCBI Taxonomy" id="1314807"/>
    <lineage>
        <taxon>Eukaryota</taxon>
        <taxon>Fungi</taxon>
        <taxon>Dikarya</taxon>
        <taxon>Basidiomycota</taxon>
        <taxon>Agaricomycotina</taxon>
        <taxon>Agaricomycetes</taxon>
        <taxon>Agaricomycetidae</taxon>
        <taxon>Agaricales</taxon>
        <taxon>Agaricales incertae sedis</taxon>
        <taxon>Dendrothele</taxon>
    </lineage>
</organism>
<dbReference type="InterPro" id="IPR045358">
    <property type="entry name" value="Ty3_capsid"/>
</dbReference>
<evidence type="ECO:0000259" key="2">
    <source>
        <dbReference type="Pfam" id="PF19259"/>
    </source>
</evidence>
<proteinExistence type="predicted"/>